<keyword evidence="1" id="KW-0732">Signal</keyword>
<comment type="caution">
    <text evidence="2">The sequence shown here is derived from an EMBL/GenBank/DDBJ whole genome shotgun (WGS) entry which is preliminary data.</text>
</comment>
<feature type="chain" id="PRO_5017812070" description="DUF2490 domain-containing protein" evidence="1">
    <location>
        <begin position="29"/>
        <end position="273"/>
    </location>
</feature>
<accession>A0A3D8Y7U3</accession>
<reference evidence="2 3" key="1">
    <citation type="submission" date="2018-07" db="EMBL/GenBank/DDBJ databases">
        <title>Dyadobacter roseus sp. nov., isolated from rose rhizosphere soil.</title>
        <authorList>
            <person name="Chen L."/>
        </authorList>
    </citation>
    <scope>NUCLEOTIDE SEQUENCE [LARGE SCALE GENOMIC DNA]</scope>
    <source>
        <strain evidence="2 3">RS19</strain>
    </source>
</reference>
<sequence length="273" mass="31743">MIHQTPICMKFSALLALVLSTCSIASFAQISPPGLDDTNLATWGAIGFSQDLSPKWTLTAYLGGARVSNPDSWYPLKKQSIAVYNHEFQYKFNPKWQASLCSSIRLQNKYEEEFPFEAQEQAYRWEVRYYGRLYRKQQIGKLNMTYSFRPEFRTFYSPDWTPSTTPVELRFRLKAQASIPLNNSKSNFLLGANEFLSTVDEYTLNTPAGREHEWSNYQFTEDRLSVYFRHVFKEQDIILDLGVMEQFKTGSDFDAISYVAFDLLIQNPFSRNH</sequence>
<protein>
    <recommendedName>
        <fullName evidence="4">DUF2490 domain-containing protein</fullName>
    </recommendedName>
</protein>
<keyword evidence="3" id="KW-1185">Reference proteome</keyword>
<dbReference type="AlphaFoldDB" id="A0A3D8Y7U3"/>
<dbReference type="InterPro" id="IPR019619">
    <property type="entry name" value="DUF2490"/>
</dbReference>
<evidence type="ECO:0000313" key="3">
    <source>
        <dbReference type="Proteomes" id="UP000256373"/>
    </source>
</evidence>
<evidence type="ECO:0000256" key="1">
    <source>
        <dbReference type="SAM" id="SignalP"/>
    </source>
</evidence>
<dbReference type="EMBL" id="QNUL01000020">
    <property type="protein sequence ID" value="REA58470.1"/>
    <property type="molecule type" value="Genomic_DNA"/>
</dbReference>
<feature type="signal peptide" evidence="1">
    <location>
        <begin position="1"/>
        <end position="28"/>
    </location>
</feature>
<dbReference type="Pfam" id="PF10677">
    <property type="entry name" value="DUF2490"/>
    <property type="match status" value="1"/>
</dbReference>
<dbReference type="Proteomes" id="UP000256373">
    <property type="component" value="Unassembled WGS sequence"/>
</dbReference>
<organism evidence="2 3">
    <name type="scientific">Dyadobacter luteus</name>
    <dbReference type="NCBI Taxonomy" id="2259619"/>
    <lineage>
        <taxon>Bacteria</taxon>
        <taxon>Pseudomonadati</taxon>
        <taxon>Bacteroidota</taxon>
        <taxon>Cytophagia</taxon>
        <taxon>Cytophagales</taxon>
        <taxon>Spirosomataceae</taxon>
        <taxon>Dyadobacter</taxon>
    </lineage>
</organism>
<evidence type="ECO:0008006" key="4">
    <source>
        <dbReference type="Google" id="ProtNLM"/>
    </source>
</evidence>
<name>A0A3D8Y7U3_9BACT</name>
<gene>
    <name evidence="2" type="ORF">DSL64_20485</name>
</gene>
<evidence type="ECO:0000313" key="2">
    <source>
        <dbReference type="EMBL" id="REA58470.1"/>
    </source>
</evidence>
<proteinExistence type="predicted"/>